<dbReference type="EMBL" id="AP019791">
    <property type="protein sequence ID" value="BBL80942.1"/>
    <property type="molecule type" value="Genomic_DNA"/>
</dbReference>
<sequence>MADSRLSNSEDAKLVTLALPQALAAARKPLGNGELLSRAGDMRGSRERAMVVSAISRAAPDTQVYRH</sequence>
<dbReference type="AlphaFoldDB" id="A0A510HLV5"/>
<evidence type="ECO:0000313" key="2">
    <source>
        <dbReference type="Proteomes" id="UP000318065"/>
    </source>
</evidence>
<dbReference type="Proteomes" id="UP000318065">
    <property type="component" value="Chromosome"/>
</dbReference>
<organism evidence="1 2">
    <name type="scientific">Rubrobacter xylanophilus</name>
    <dbReference type="NCBI Taxonomy" id="49319"/>
    <lineage>
        <taxon>Bacteria</taxon>
        <taxon>Bacillati</taxon>
        <taxon>Actinomycetota</taxon>
        <taxon>Rubrobacteria</taxon>
        <taxon>Rubrobacterales</taxon>
        <taxon>Rubrobacteraceae</taxon>
        <taxon>Rubrobacter</taxon>
    </lineage>
</organism>
<proteinExistence type="predicted"/>
<reference evidence="1" key="1">
    <citation type="journal article" date="2019" name="Microbiol. Resour. Announc.">
        <title>Complete Genome Sequence of Rubrobacter xylanophilus Strain AA3-22, Isolated from Arima Onsen in Japan.</title>
        <authorList>
            <person name="Tomariguchi N."/>
            <person name="Miyazaki K."/>
        </authorList>
    </citation>
    <scope>NUCLEOTIDE SEQUENCE [LARGE SCALE GENOMIC DNA]</scope>
    <source>
        <strain evidence="1">AA3-22</strain>
    </source>
</reference>
<protein>
    <submittedName>
        <fullName evidence="1">Uncharacterized protein</fullName>
    </submittedName>
</protein>
<keyword evidence="2" id="KW-1185">Reference proteome</keyword>
<name>A0A510HLV5_9ACTN</name>
<gene>
    <name evidence="1" type="ORF">RxyAA322_27960</name>
</gene>
<accession>A0A510HLV5</accession>
<evidence type="ECO:0000313" key="1">
    <source>
        <dbReference type="EMBL" id="BBL80942.1"/>
    </source>
</evidence>